<evidence type="ECO:0000256" key="6">
    <source>
        <dbReference type="RuleBase" id="RU004178"/>
    </source>
</evidence>
<dbReference type="AlphaFoldDB" id="A0AA39HKU7"/>
<dbReference type="PANTHER" id="PTHR11377">
    <property type="entry name" value="N-MYRISTOYL TRANSFERASE"/>
    <property type="match status" value="1"/>
</dbReference>
<dbReference type="PIRSF" id="PIRSF015892">
    <property type="entry name" value="N-myristl_transf"/>
    <property type="match status" value="1"/>
</dbReference>
<comment type="function">
    <text evidence="5">Adds a myristoyl group to the N-terminal glycine residue of certain cellular proteins.</text>
</comment>
<dbReference type="Pfam" id="PF02799">
    <property type="entry name" value="NMT_C"/>
    <property type="match status" value="1"/>
</dbReference>
<dbReference type="EC" id="2.3.1.97" evidence="2 5"/>
<accession>A0AA39HKU7</accession>
<organism evidence="9 10">
    <name type="scientific">Steinernema hermaphroditum</name>
    <dbReference type="NCBI Taxonomy" id="289476"/>
    <lineage>
        <taxon>Eukaryota</taxon>
        <taxon>Metazoa</taxon>
        <taxon>Ecdysozoa</taxon>
        <taxon>Nematoda</taxon>
        <taxon>Chromadorea</taxon>
        <taxon>Rhabditida</taxon>
        <taxon>Tylenchina</taxon>
        <taxon>Panagrolaimomorpha</taxon>
        <taxon>Strongyloidoidea</taxon>
        <taxon>Steinernematidae</taxon>
        <taxon>Steinernema</taxon>
    </lineage>
</organism>
<keyword evidence="4 5" id="KW-0012">Acyltransferase</keyword>
<keyword evidence="10" id="KW-1185">Reference proteome</keyword>
<dbReference type="InterPro" id="IPR000903">
    <property type="entry name" value="NMT"/>
</dbReference>
<feature type="domain" description="Glycylpeptide N-tetradecanoyltransferase C-terminal" evidence="8">
    <location>
        <begin position="199"/>
        <end position="379"/>
    </location>
</feature>
<protein>
    <recommendedName>
        <fullName evidence="2 5">Glycylpeptide N-tetradecanoyltransferase</fullName>
        <ecNumber evidence="2 5">2.3.1.97</ecNumber>
    </recommendedName>
</protein>
<evidence type="ECO:0000259" key="7">
    <source>
        <dbReference type="Pfam" id="PF01233"/>
    </source>
</evidence>
<evidence type="ECO:0000313" key="10">
    <source>
        <dbReference type="Proteomes" id="UP001175271"/>
    </source>
</evidence>
<evidence type="ECO:0000256" key="4">
    <source>
        <dbReference type="ARBA" id="ARBA00023315"/>
    </source>
</evidence>
<sequence length="386" mass="44460">MARELKENSRQSYRHLETFVPKLDEADSDMSNLRKEFHSLLGQLKFSDIDINDEGELNELYTLLSENYVEDGKFRMDYSHELLRWALGPPGYRKQWHLGVRATVESKDKKGKLLAFIAAIPITVRVYSQTVKMVKIDFLCVHKGRRSQKLTPGLIKEITRRVNLAGISQAAFTAGITEPKPIAQCRNWHRSLNPRKLINVGFSNLKPRMTLPLAVKFYNLPDTPKTPGLIPMETKHVNAAFKLLTKHLTQYDLVPVYTKEEFAHFFLPRPKVVYTYVVEKDGKVTDFISFYSLPWSIMNHPKYKMLHCAYSFYNVATSVNLVELVNDGLILAKKEGFDDFVATDFMENKGFLEKLRFDMASANLLYHLCNCKCPDMKPQRVGLVLQ</sequence>
<evidence type="ECO:0000256" key="2">
    <source>
        <dbReference type="ARBA" id="ARBA00012923"/>
    </source>
</evidence>
<evidence type="ECO:0000256" key="1">
    <source>
        <dbReference type="ARBA" id="ARBA00009469"/>
    </source>
</evidence>
<dbReference type="GO" id="GO:0005737">
    <property type="term" value="C:cytoplasm"/>
    <property type="evidence" value="ECO:0007669"/>
    <property type="project" value="TreeGrafter"/>
</dbReference>
<dbReference type="PANTHER" id="PTHR11377:SF5">
    <property type="entry name" value="GLYCYLPEPTIDE N-TETRADECANOYLTRANSFERASE"/>
    <property type="match status" value="1"/>
</dbReference>
<dbReference type="EMBL" id="JAUCMV010000004">
    <property type="protein sequence ID" value="KAK0407205.1"/>
    <property type="molecule type" value="Genomic_DNA"/>
</dbReference>
<dbReference type="Gene3D" id="3.40.630.170">
    <property type="match status" value="1"/>
</dbReference>
<dbReference type="GO" id="GO:0004379">
    <property type="term" value="F:glycylpeptide N-tetradecanoyltransferase activity"/>
    <property type="evidence" value="ECO:0007669"/>
    <property type="project" value="UniProtKB-EC"/>
</dbReference>
<evidence type="ECO:0000256" key="3">
    <source>
        <dbReference type="ARBA" id="ARBA00022679"/>
    </source>
</evidence>
<evidence type="ECO:0000313" key="9">
    <source>
        <dbReference type="EMBL" id="KAK0407205.1"/>
    </source>
</evidence>
<evidence type="ECO:0000256" key="5">
    <source>
        <dbReference type="RuleBase" id="RU000586"/>
    </source>
</evidence>
<dbReference type="Proteomes" id="UP001175271">
    <property type="component" value="Unassembled WGS sequence"/>
</dbReference>
<comment type="caution">
    <text evidence="9">The sequence shown here is derived from an EMBL/GenBank/DDBJ whole genome shotgun (WGS) entry which is preliminary data.</text>
</comment>
<keyword evidence="3 5" id="KW-0808">Transferase</keyword>
<dbReference type="InterPro" id="IPR022676">
    <property type="entry name" value="NMT_N"/>
</dbReference>
<evidence type="ECO:0000259" key="8">
    <source>
        <dbReference type="Pfam" id="PF02799"/>
    </source>
</evidence>
<comment type="catalytic activity">
    <reaction evidence="5">
        <text>N-terminal glycyl-[protein] + tetradecanoyl-CoA = N-tetradecanoylglycyl-[protein] + CoA + H(+)</text>
        <dbReference type="Rhea" id="RHEA:15521"/>
        <dbReference type="Rhea" id="RHEA-COMP:12666"/>
        <dbReference type="Rhea" id="RHEA-COMP:12667"/>
        <dbReference type="ChEBI" id="CHEBI:15378"/>
        <dbReference type="ChEBI" id="CHEBI:57287"/>
        <dbReference type="ChEBI" id="CHEBI:57385"/>
        <dbReference type="ChEBI" id="CHEBI:64723"/>
        <dbReference type="ChEBI" id="CHEBI:133050"/>
        <dbReference type="EC" id="2.3.1.97"/>
    </reaction>
</comment>
<dbReference type="Pfam" id="PF01233">
    <property type="entry name" value="NMT"/>
    <property type="match status" value="1"/>
</dbReference>
<proteinExistence type="inferred from homology"/>
<gene>
    <name evidence="9" type="ORF">QR680_019073</name>
</gene>
<name>A0AA39HKU7_9BILA</name>
<dbReference type="SUPFAM" id="SSF55729">
    <property type="entry name" value="Acyl-CoA N-acyltransferases (Nat)"/>
    <property type="match status" value="2"/>
</dbReference>
<reference evidence="9" key="1">
    <citation type="submission" date="2023-06" db="EMBL/GenBank/DDBJ databases">
        <title>Genomic analysis of the entomopathogenic nematode Steinernema hermaphroditum.</title>
        <authorList>
            <person name="Schwarz E.M."/>
            <person name="Heppert J.K."/>
            <person name="Baniya A."/>
            <person name="Schwartz H.T."/>
            <person name="Tan C.-H."/>
            <person name="Antoshechkin I."/>
            <person name="Sternberg P.W."/>
            <person name="Goodrich-Blair H."/>
            <person name="Dillman A.R."/>
        </authorList>
    </citation>
    <scope>NUCLEOTIDE SEQUENCE</scope>
    <source>
        <strain evidence="9">PS9179</strain>
        <tissue evidence="9">Whole animal</tissue>
    </source>
</reference>
<dbReference type="InterPro" id="IPR022677">
    <property type="entry name" value="NMT_C"/>
</dbReference>
<comment type="similarity">
    <text evidence="1 6">Belongs to the NMT family.</text>
</comment>
<feature type="domain" description="Glycylpeptide N-tetradecanoyltransferase N-terminal" evidence="7">
    <location>
        <begin position="27"/>
        <end position="185"/>
    </location>
</feature>
<dbReference type="InterPro" id="IPR016181">
    <property type="entry name" value="Acyl_CoA_acyltransferase"/>
</dbReference>